<keyword evidence="3" id="KW-1185">Reference proteome</keyword>
<dbReference type="AlphaFoldDB" id="A0A2V3VD82"/>
<feature type="region of interest" description="Disordered" evidence="1">
    <location>
        <begin position="1"/>
        <end position="24"/>
    </location>
</feature>
<sequence>METRPEQPDLPTHLHQVARGGGAPDRIPAVQSGQGHIAQRPSLSLVGTSQLVLADHADLPPADWQDALDRLTDWLKLDLRHVPLRPAGALRQVASWASNQRAEPRPVQFIPWQNVSPVAFQAGGDAGFPRADWVASYLHDQGTGKPIKASTLDVMLMSPHPATCPIDEDCAAPLPRSATMEAMLQAAQAEGRKRVCIIVDARRRNALIRQMLVTGRAAARDQQEIEILPIEDALCHLVRHAARWDAIIVLPDLRSLVFAMLAETTGIWAPWPMLWHRRGVSAITGEVLDEADSSLPLNAPLLVQALALAAQHAGLTHVAQRLMQGAARIWDSGIITPGRGSVAPYVTEVTDAEFVHQLCRGAEQRSRKGSTWRAIPAASVSPSPRKSRPALRLVAANGEQ</sequence>
<gene>
    <name evidence="2" type="ORF">C7451_101186</name>
</gene>
<evidence type="ECO:0000313" key="3">
    <source>
        <dbReference type="Proteomes" id="UP000248014"/>
    </source>
</evidence>
<dbReference type="OrthoDB" id="7389881at2"/>
<evidence type="ECO:0000313" key="2">
    <source>
        <dbReference type="EMBL" id="PXW79124.1"/>
    </source>
</evidence>
<organism evidence="2 3">
    <name type="scientific">Blastomonas natatoria</name>
    <dbReference type="NCBI Taxonomy" id="34015"/>
    <lineage>
        <taxon>Bacteria</taxon>
        <taxon>Pseudomonadati</taxon>
        <taxon>Pseudomonadota</taxon>
        <taxon>Alphaproteobacteria</taxon>
        <taxon>Sphingomonadales</taxon>
        <taxon>Sphingomonadaceae</taxon>
        <taxon>Blastomonas</taxon>
    </lineage>
</organism>
<accession>A0A2V3VD82</accession>
<feature type="region of interest" description="Disordered" evidence="1">
    <location>
        <begin position="369"/>
        <end position="400"/>
    </location>
</feature>
<dbReference type="EMBL" id="QJJM01000001">
    <property type="protein sequence ID" value="PXW79124.1"/>
    <property type="molecule type" value="Genomic_DNA"/>
</dbReference>
<protein>
    <submittedName>
        <fullName evidence="2">Uncharacterized protein</fullName>
    </submittedName>
</protein>
<proteinExistence type="predicted"/>
<evidence type="ECO:0000256" key="1">
    <source>
        <dbReference type="SAM" id="MobiDB-lite"/>
    </source>
</evidence>
<comment type="caution">
    <text evidence="2">The sequence shown here is derived from an EMBL/GenBank/DDBJ whole genome shotgun (WGS) entry which is preliminary data.</text>
</comment>
<dbReference type="RefSeq" id="WP_110297098.1">
    <property type="nucleotide sequence ID" value="NZ_QJJM01000001.1"/>
</dbReference>
<dbReference type="Proteomes" id="UP000248014">
    <property type="component" value="Unassembled WGS sequence"/>
</dbReference>
<reference evidence="2 3" key="1">
    <citation type="submission" date="2018-05" db="EMBL/GenBank/DDBJ databases">
        <title>Genomic Encyclopedia of Type Strains, Phase IV (KMG-IV): sequencing the most valuable type-strain genomes for metagenomic binning, comparative biology and taxonomic classification.</title>
        <authorList>
            <person name="Goeker M."/>
        </authorList>
    </citation>
    <scope>NUCLEOTIDE SEQUENCE [LARGE SCALE GENOMIC DNA]</scope>
    <source>
        <strain evidence="2 3">DSM 3183</strain>
    </source>
</reference>
<name>A0A2V3VD82_9SPHN</name>